<dbReference type="RefSeq" id="WP_390249554.1">
    <property type="nucleotide sequence ID" value="NZ_JBHSDT010000003.1"/>
</dbReference>
<evidence type="ECO:0000256" key="1">
    <source>
        <dbReference type="ARBA" id="ARBA00010641"/>
    </source>
</evidence>
<dbReference type="InterPro" id="IPR036388">
    <property type="entry name" value="WH-like_DNA-bd_sf"/>
</dbReference>
<dbReference type="PANTHER" id="PTHR43133">
    <property type="entry name" value="RNA POLYMERASE ECF-TYPE SIGMA FACTO"/>
    <property type="match status" value="1"/>
</dbReference>
<evidence type="ECO:0000256" key="3">
    <source>
        <dbReference type="ARBA" id="ARBA00023082"/>
    </source>
</evidence>
<feature type="domain" description="RNA polymerase sigma-70 region 4" evidence="7">
    <location>
        <begin position="119"/>
        <end position="166"/>
    </location>
</feature>
<proteinExistence type="inferred from homology"/>
<evidence type="ECO:0000259" key="6">
    <source>
        <dbReference type="Pfam" id="PF04542"/>
    </source>
</evidence>
<comment type="caution">
    <text evidence="8">The sequence shown here is derived from an EMBL/GenBank/DDBJ whole genome shotgun (WGS) entry which is preliminary data.</text>
</comment>
<evidence type="ECO:0000256" key="4">
    <source>
        <dbReference type="ARBA" id="ARBA00023125"/>
    </source>
</evidence>
<dbReference type="InterPro" id="IPR014284">
    <property type="entry name" value="RNA_pol_sigma-70_dom"/>
</dbReference>
<dbReference type="Gene3D" id="1.10.1740.10">
    <property type="match status" value="1"/>
</dbReference>
<sequence length="177" mass="21012">MIIINQLVKKAQKGDENAYITLYQQYEADIYRMAYIYVKNREDALDVVQETAYKSFSQIKTLKNPDYFKTWLIKITINVALSHLRKEKKVVHLRTEYIETIPSNEKEDVSIQIILKDLIEKLNENEKSVVLLKFYADHTISEISDILEMPLGTVKTILYRSIEKLRMQMKREDIYEQ</sequence>
<feature type="domain" description="RNA polymerase sigma-70 region 2" evidence="6">
    <location>
        <begin position="22"/>
        <end position="89"/>
    </location>
</feature>
<dbReference type="Pfam" id="PF04545">
    <property type="entry name" value="Sigma70_r4"/>
    <property type="match status" value="1"/>
</dbReference>
<evidence type="ECO:0000256" key="5">
    <source>
        <dbReference type="ARBA" id="ARBA00023163"/>
    </source>
</evidence>
<keyword evidence="4" id="KW-0238">DNA-binding</keyword>
<dbReference type="NCBIfam" id="TIGR02937">
    <property type="entry name" value="sigma70-ECF"/>
    <property type="match status" value="1"/>
</dbReference>
<dbReference type="SUPFAM" id="SSF88946">
    <property type="entry name" value="Sigma2 domain of RNA polymerase sigma factors"/>
    <property type="match status" value="1"/>
</dbReference>
<accession>A0ABV8WRX0</accession>
<dbReference type="InterPro" id="IPR039425">
    <property type="entry name" value="RNA_pol_sigma-70-like"/>
</dbReference>
<dbReference type="PANTHER" id="PTHR43133:SF60">
    <property type="entry name" value="RNA POLYMERASE SIGMA FACTOR SIGV"/>
    <property type="match status" value="1"/>
</dbReference>
<keyword evidence="3" id="KW-0731">Sigma factor</keyword>
<organism evidence="8 9">
    <name type="scientific">Gracilibacillus xinjiangensis</name>
    <dbReference type="NCBI Taxonomy" id="1193282"/>
    <lineage>
        <taxon>Bacteria</taxon>
        <taxon>Bacillati</taxon>
        <taxon>Bacillota</taxon>
        <taxon>Bacilli</taxon>
        <taxon>Bacillales</taxon>
        <taxon>Bacillaceae</taxon>
        <taxon>Gracilibacillus</taxon>
    </lineage>
</organism>
<keyword evidence="2" id="KW-0805">Transcription regulation</keyword>
<name>A0ABV8WRX0_9BACI</name>
<protein>
    <submittedName>
        <fullName evidence="8">RNA polymerase sigma factor</fullName>
    </submittedName>
</protein>
<dbReference type="InterPro" id="IPR013325">
    <property type="entry name" value="RNA_pol_sigma_r2"/>
</dbReference>
<dbReference type="Gene3D" id="1.10.10.10">
    <property type="entry name" value="Winged helix-like DNA-binding domain superfamily/Winged helix DNA-binding domain"/>
    <property type="match status" value="1"/>
</dbReference>
<dbReference type="InterPro" id="IPR013324">
    <property type="entry name" value="RNA_pol_sigma_r3/r4-like"/>
</dbReference>
<dbReference type="CDD" id="cd06171">
    <property type="entry name" value="Sigma70_r4"/>
    <property type="match status" value="1"/>
</dbReference>
<keyword evidence="9" id="KW-1185">Reference proteome</keyword>
<keyword evidence="5" id="KW-0804">Transcription</keyword>
<reference evidence="9" key="1">
    <citation type="journal article" date="2019" name="Int. J. Syst. Evol. Microbiol.">
        <title>The Global Catalogue of Microorganisms (GCM) 10K type strain sequencing project: providing services to taxonomists for standard genome sequencing and annotation.</title>
        <authorList>
            <consortium name="The Broad Institute Genomics Platform"/>
            <consortium name="The Broad Institute Genome Sequencing Center for Infectious Disease"/>
            <person name="Wu L."/>
            <person name="Ma J."/>
        </authorList>
    </citation>
    <scope>NUCLEOTIDE SEQUENCE [LARGE SCALE GENOMIC DNA]</scope>
    <source>
        <strain evidence="9">CCUG 37865</strain>
    </source>
</reference>
<dbReference type="Proteomes" id="UP001595882">
    <property type="component" value="Unassembled WGS sequence"/>
</dbReference>
<evidence type="ECO:0000259" key="7">
    <source>
        <dbReference type="Pfam" id="PF04545"/>
    </source>
</evidence>
<dbReference type="InterPro" id="IPR007627">
    <property type="entry name" value="RNA_pol_sigma70_r2"/>
</dbReference>
<dbReference type="SUPFAM" id="SSF88659">
    <property type="entry name" value="Sigma3 and sigma4 domains of RNA polymerase sigma factors"/>
    <property type="match status" value="1"/>
</dbReference>
<gene>
    <name evidence="8" type="ORF">ACFOY7_03815</name>
</gene>
<dbReference type="EMBL" id="JBHSDT010000003">
    <property type="protein sequence ID" value="MFC4402199.1"/>
    <property type="molecule type" value="Genomic_DNA"/>
</dbReference>
<evidence type="ECO:0000313" key="9">
    <source>
        <dbReference type="Proteomes" id="UP001595882"/>
    </source>
</evidence>
<dbReference type="Pfam" id="PF04542">
    <property type="entry name" value="Sigma70_r2"/>
    <property type="match status" value="1"/>
</dbReference>
<dbReference type="InterPro" id="IPR007630">
    <property type="entry name" value="RNA_pol_sigma70_r4"/>
</dbReference>
<evidence type="ECO:0000313" key="8">
    <source>
        <dbReference type="EMBL" id="MFC4402199.1"/>
    </source>
</evidence>
<evidence type="ECO:0000256" key="2">
    <source>
        <dbReference type="ARBA" id="ARBA00023015"/>
    </source>
</evidence>
<comment type="similarity">
    <text evidence="1">Belongs to the sigma-70 factor family. ECF subfamily.</text>
</comment>